<dbReference type="Proteomes" id="UP000244898">
    <property type="component" value="Unassembled WGS sequence"/>
</dbReference>
<reference evidence="8" key="1">
    <citation type="submission" date="2018-03" db="EMBL/GenBank/DDBJ databases">
        <authorList>
            <person name="Rodrigo-Torres L."/>
            <person name="Arahal R. D."/>
            <person name="Lucena T."/>
        </authorList>
    </citation>
    <scope>NUCLEOTIDE SEQUENCE [LARGE SCALE GENOMIC DNA]</scope>
    <source>
        <strain evidence="8">CECT 7615</strain>
    </source>
</reference>
<keyword evidence="3 6" id="KW-0812">Transmembrane</keyword>
<feature type="transmembrane region" description="Helical" evidence="6">
    <location>
        <begin position="109"/>
        <end position="128"/>
    </location>
</feature>
<feature type="transmembrane region" description="Helical" evidence="6">
    <location>
        <begin position="135"/>
        <end position="158"/>
    </location>
</feature>
<dbReference type="EMBL" id="ONZG01000007">
    <property type="protein sequence ID" value="SPJ29494.1"/>
    <property type="molecule type" value="Genomic_DNA"/>
</dbReference>
<proteinExistence type="inferred from homology"/>
<dbReference type="OrthoDB" id="9795496at2"/>
<evidence type="ECO:0000313" key="7">
    <source>
        <dbReference type="EMBL" id="SPJ29494.1"/>
    </source>
</evidence>
<comment type="similarity">
    <text evidence="2">Belongs to the TspO/BZRP family.</text>
</comment>
<dbReference type="GO" id="GO:0016020">
    <property type="term" value="C:membrane"/>
    <property type="evidence" value="ECO:0007669"/>
    <property type="project" value="UniProtKB-SubCell"/>
</dbReference>
<evidence type="ECO:0000256" key="5">
    <source>
        <dbReference type="ARBA" id="ARBA00023136"/>
    </source>
</evidence>
<protein>
    <submittedName>
        <fullName evidence="7">Tryptophan-rich protein TspO</fullName>
    </submittedName>
</protein>
<evidence type="ECO:0000313" key="8">
    <source>
        <dbReference type="Proteomes" id="UP000244898"/>
    </source>
</evidence>
<feature type="transmembrane region" description="Helical" evidence="6">
    <location>
        <begin position="12"/>
        <end position="33"/>
    </location>
</feature>
<dbReference type="PIRSF" id="PIRSF005859">
    <property type="entry name" value="PBR"/>
    <property type="match status" value="1"/>
</dbReference>
<keyword evidence="8" id="KW-1185">Reference proteome</keyword>
<dbReference type="CDD" id="cd15904">
    <property type="entry name" value="TSPO_MBR"/>
    <property type="match status" value="1"/>
</dbReference>
<organism evidence="7 8">
    <name type="scientific">Falsiruegeria mediterranea M17</name>
    <dbReference type="NCBI Taxonomy" id="1200281"/>
    <lineage>
        <taxon>Bacteria</taxon>
        <taxon>Pseudomonadati</taxon>
        <taxon>Pseudomonadota</taxon>
        <taxon>Alphaproteobacteria</taxon>
        <taxon>Rhodobacterales</taxon>
        <taxon>Roseobacteraceae</taxon>
        <taxon>Falsiruegeria</taxon>
    </lineage>
</organism>
<dbReference type="Pfam" id="PF03073">
    <property type="entry name" value="TspO_MBR"/>
    <property type="match status" value="1"/>
</dbReference>
<gene>
    <name evidence="7" type="primary">crtK-2</name>
    <name evidence="7" type="ORF">TRM7615_03013</name>
</gene>
<evidence type="ECO:0000256" key="3">
    <source>
        <dbReference type="ARBA" id="ARBA00022692"/>
    </source>
</evidence>
<evidence type="ECO:0000256" key="2">
    <source>
        <dbReference type="ARBA" id="ARBA00007524"/>
    </source>
</evidence>
<evidence type="ECO:0000256" key="1">
    <source>
        <dbReference type="ARBA" id="ARBA00004141"/>
    </source>
</evidence>
<dbReference type="InterPro" id="IPR004307">
    <property type="entry name" value="TspO_MBR"/>
</dbReference>
<dbReference type="AlphaFoldDB" id="A0A2R8CAM2"/>
<feature type="transmembrane region" description="Helical" evidence="6">
    <location>
        <begin position="85"/>
        <end position="103"/>
    </location>
</feature>
<dbReference type="InterPro" id="IPR038330">
    <property type="entry name" value="TspO/MBR-related_sf"/>
</dbReference>
<comment type="subcellular location">
    <subcellularLocation>
        <location evidence="1">Membrane</location>
        <topology evidence="1">Multi-pass membrane protein</topology>
    </subcellularLocation>
</comment>
<keyword evidence="4 6" id="KW-1133">Transmembrane helix</keyword>
<dbReference type="GO" id="GO:0033013">
    <property type="term" value="P:tetrapyrrole metabolic process"/>
    <property type="evidence" value="ECO:0007669"/>
    <property type="project" value="UniProtKB-ARBA"/>
</dbReference>
<sequence length="160" mass="17903">MPTAKLDPARITWPARAVFLALVIGGGLTIGAVTAPGDWYAALNKPWFNPPGWLFAPVWTVLYVLIAMMGWRAYAAGLSSRRMRLWWGQLALNFFWSPVFFSLQRPDLALLVILGLLVTLVMLLRTCWSQDRPSALALLPYLAWVSFASLLNLSIFILNP</sequence>
<keyword evidence="5 6" id="KW-0472">Membrane</keyword>
<evidence type="ECO:0000256" key="6">
    <source>
        <dbReference type="SAM" id="Phobius"/>
    </source>
</evidence>
<dbReference type="PANTHER" id="PTHR10057">
    <property type="entry name" value="PERIPHERAL-TYPE BENZODIAZEPINE RECEPTOR"/>
    <property type="match status" value="1"/>
</dbReference>
<dbReference type="RefSeq" id="WP_108788916.1">
    <property type="nucleotide sequence ID" value="NZ_ONZG01000007.1"/>
</dbReference>
<dbReference type="PANTHER" id="PTHR10057:SF0">
    <property type="entry name" value="TRANSLOCATOR PROTEIN"/>
    <property type="match status" value="1"/>
</dbReference>
<name>A0A2R8CAM2_9RHOB</name>
<accession>A0A2R8CAM2</accession>
<dbReference type="FunFam" id="1.20.1260.100:FF:000001">
    <property type="entry name" value="translocator protein 2"/>
    <property type="match status" value="1"/>
</dbReference>
<feature type="transmembrane region" description="Helical" evidence="6">
    <location>
        <begin position="53"/>
        <end position="73"/>
    </location>
</feature>
<dbReference type="Gene3D" id="1.20.1260.100">
    <property type="entry name" value="TspO/MBR protein"/>
    <property type="match status" value="1"/>
</dbReference>
<evidence type="ECO:0000256" key="4">
    <source>
        <dbReference type="ARBA" id="ARBA00022989"/>
    </source>
</evidence>